<keyword evidence="2 5" id="KW-0812">Transmembrane</keyword>
<accession>E4TZK2</accession>
<evidence type="ECO:0000313" key="8">
    <source>
        <dbReference type="Proteomes" id="UP000008721"/>
    </source>
</evidence>
<dbReference type="PANTHER" id="PTHR22550:SF5">
    <property type="entry name" value="LEUCINE ZIPPER PROTEIN 4"/>
    <property type="match status" value="1"/>
</dbReference>
<proteinExistence type="predicted"/>
<dbReference type="EMBL" id="CP002355">
    <property type="protein sequence ID" value="ADR33090.1"/>
    <property type="molecule type" value="Genomic_DNA"/>
</dbReference>
<keyword evidence="3 5" id="KW-1133">Transmembrane helix</keyword>
<evidence type="ECO:0000256" key="4">
    <source>
        <dbReference type="ARBA" id="ARBA00023136"/>
    </source>
</evidence>
<evidence type="ECO:0000313" key="7">
    <source>
        <dbReference type="EMBL" id="ADR33090.1"/>
    </source>
</evidence>
<feature type="transmembrane region" description="Helical" evidence="5">
    <location>
        <begin position="288"/>
        <end position="305"/>
    </location>
</feature>
<dbReference type="SMART" id="SM00327">
    <property type="entry name" value="VWA"/>
    <property type="match status" value="1"/>
</dbReference>
<dbReference type="InterPro" id="IPR050768">
    <property type="entry name" value="UPF0353/GerABKA_families"/>
</dbReference>
<dbReference type="Pfam" id="PF00092">
    <property type="entry name" value="VWA"/>
    <property type="match status" value="1"/>
</dbReference>
<dbReference type="eggNOG" id="COG2304">
    <property type="taxonomic scope" value="Bacteria"/>
</dbReference>
<dbReference type="InterPro" id="IPR002035">
    <property type="entry name" value="VWF_A"/>
</dbReference>
<name>E4TZK2_SULKY</name>
<keyword evidence="8" id="KW-1185">Reference proteome</keyword>
<protein>
    <submittedName>
        <fullName evidence="7">von Willebrand factor type A</fullName>
    </submittedName>
</protein>
<evidence type="ECO:0000256" key="2">
    <source>
        <dbReference type="ARBA" id="ARBA00022692"/>
    </source>
</evidence>
<keyword evidence="1" id="KW-1003">Cell membrane</keyword>
<dbReference type="SUPFAM" id="SSF53300">
    <property type="entry name" value="vWA-like"/>
    <property type="match status" value="1"/>
</dbReference>
<evidence type="ECO:0000259" key="6">
    <source>
        <dbReference type="PROSITE" id="PS50234"/>
    </source>
</evidence>
<evidence type="ECO:0000256" key="1">
    <source>
        <dbReference type="ARBA" id="ARBA00022475"/>
    </source>
</evidence>
<keyword evidence="4 5" id="KW-0472">Membrane</keyword>
<evidence type="ECO:0000256" key="3">
    <source>
        <dbReference type="ARBA" id="ARBA00022989"/>
    </source>
</evidence>
<dbReference type="AlphaFoldDB" id="E4TZK2"/>
<feature type="transmembrane region" description="Helical" evidence="5">
    <location>
        <begin position="12"/>
        <end position="31"/>
    </location>
</feature>
<dbReference type="InterPro" id="IPR036465">
    <property type="entry name" value="vWFA_dom_sf"/>
</dbReference>
<dbReference type="KEGG" id="sku:Sulku_0423"/>
<reference evidence="7 8" key="1">
    <citation type="journal article" date="2012" name="Stand. Genomic Sci.">
        <title>Complete genome sequence of the sulfur compounds oxidizing chemolithoautotroph Sulfuricurvum kujiense type strain (YK-1(T)).</title>
        <authorList>
            <person name="Han C."/>
            <person name="Kotsyurbenko O."/>
            <person name="Chertkov O."/>
            <person name="Held B."/>
            <person name="Lapidus A."/>
            <person name="Nolan M."/>
            <person name="Lucas S."/>
            <person name="Hammon N."/>
            <person name="Deshpande S."/>
            <person name="Cheng J.F."/>
            <person name="Tapia R."/>
            <person name="Goodwin L.A."/>
            <person name="Pitluck S."/>
            <person name="Liolios K."/>
            <person name="Pagani I."/>
            <person name="Ivanova N."/>
            <person name="Mavromatis K."/>
            <person name="Mikhailova N."/>
            <person name="Pati A."/>
            <person name="Chen A."/>
            <person name="Palaniappan K."/>
            <person name="Land M."/>
            <person name="Hauser L."/>
            <person name="Chang Y.J."/>
            <person name="Jeffries C.D."/>
            <person name="Brambilla E.M."/>
            <person name="Rohde M."/>
            <person name="Spring S."/>
            <person name="Sikorski J."/>
            <person name="Goker M."/>
            <person name="Woyke T."/>
            <person name="Bristow J."/>
            <person name="Eisen J.A."/>
            <person name="Markowitz V."/>
            <person name="Hugenholtz P."/>
            <person name="Kyrpides N.C."/>
            <person name="Klenk H.P."/>
            <person name="Detter J.C."/>
        </authorList>
    </citation>
    <scope>NUCLEOTIDE SEQUENCE [LARGE SCALE GENOMIC DNA]</scope>
    <source>
        <strain evidence="8">ATCC BAA-921 / DSM 16994 / JCM 11577 / YK-1</strain>
    </source>
</reference>
<feature type="transmembrane region" description="Helical" evidence="5">
    <location>
        <begin position="59"/>
        <end position="79"/>
    </location>
</feature>
<dbReference type="RefSeq" id="WP_013459287.1">
    <property type="nucleotide sequence ID" value="NC_014762.1"/>
</dbReference>
<evidence type="ECO:0000256" key="5">
    <source>
        <dbReference type="SAM" id="Phobius"/>
    </source>
</evidence>
<dbReference type="Proteomes" id="UP000008721">
    <property type="component" value="Chromosome"/>
</dbReference>
<dbReference type="PANTHER" id="PTHR22550">
    <property type="entry name" value="SPORE GERMINATION PROTEIN"/>
    <property type="match status" value="1"/>
</dbReference>
<organism evidence="7 8">
    <name type="scientific">Sulfuricurvum kujiense (strain ATCC BAA-921 / DSM 16994 / JCM 11577 / YK-1)</name>
    <dbReference type="NCBI Taxonomy" id="709032"/>
    <lineage>
        <taxon>Bacteria</taxon>
        <taxon>Pseudomonadati</taxon>
        <taxon>Campylobacterota</taxon>
        <taxon>Epsilonproteobacteria</taxon>
        <taxon>Campylobacterales</taxon>
        <taxon>Sulfurimonadaceae</taxon>
        <taxon>Sulfuricurvum</taxon>
    </lineage>
</organism>
<dbReference type="STRING" id="709032.Sulku_0423"/>
<dbReference type="Gene3D" id="3.40.50.410">
    <property type="entry name" value="von Willebrand factor, type A domain"/>
    <property type="match status" value="1"/>
</dbReference>
<dbReference type="HOGENOM" id="CLU_024570_0_2_7"/>
<dbReference type="PRINTS" id="PR00453">
    <property type="entry name" value="VWFADOMAIN"/>
</dbReference>
<dbReference type="PROSITE" id="PS50234">
    <property type="entry name" value="VWFA"/>
    <property type="match status" value="1"/>
</dbReference>
<sequence length="311" mass="34803">MLIGNISAMNIWSFDFAWAFLALPPILYCLYRCKVIPQKRYFPHLQFFGNPGKWRNLEWLFKALAVTLMVGALATPVVVDYSDPRNRNGIDIVLSLDGSGSMNASGFSKEEPRLSRFEVVQKIASDFVMKRIEDNVGVVLFGDFAFIATPVTYEKEIVSEMIGYLSHGMAGQNTAIGEGIAMGVRALRDSKAKSKVIILLTDGEHNSGSISPKEAVAMVGKEHIRLYTIGIGQKGEFDNALLKQLAHDGHGKFFAAANEKELQSVYDEIDMLERSKIKSKQHTFEEHYYQWFGAAALGVLLILMWRRRIGS</sequence>
<gene>
    <name evidence="7" type="ordered locus">Sulku_0423</name>
</gene>
<feature type="domain" description="VWFA" evidence="6">
    <location>
        <begin position="91"/>
        <end position="269"/>
    </location>
</feature>